<feature type="repeat" description="TPR" evidence="1">
    <location>
        <begin position="178"/>
        <end position="211"/>
    </location>
</feature>
<evidence type="ECO:0000256" key="3">
    <source>
        <dbReference type="SAM" id="SignalP"/>
    </source>
</evidence>
<dbReference type="InterPro" id="IPR019734">
    <property type="entry name" value="TPR_rpt"/>
</dbReference>
<keyword evidence="5" id="KW-1185">Reference proteome</keyword>
<dbReference type="Gene3D" id="1.25.40.10">
    <property type="entry name" value="Tetratricopeptide repeat domain"/>
    <property type="match status" value="3"/>
</dbReference>
<feature type="chain" id="PRO_5040944760" evidence="3">
    <location>
        <begin position="27"/>
        <end position="439"/>
    </location>
</feature>
<feature type="signal peptide" evidence="3">
    <location>
        <begin position="1"/>
        <end position="26"/>
    </location>
</feature>
<dbReference type="AlphaFoldDB" id="A0A9X3YM89"/>
<comment type="caution">
    <text evidence="4">The sequence shown here is derived from an EMBL/GenBank/DDBJ whole genome shotgun (WGS) entry which is preliminary data.</text>
</comment>
<dbReference type="RefSeq" id="WP_263541936.1">
    <property type="nucleotide sequence ID" value="NZ_JAOVZO020000018.1"/>
</dbReference>
<gene>
    <name evidence="4" type="ORF">OD750_017270</name>
</gene>
<dbReference type="PANTHER" id="PTHR12558">
    <property type="entry name" value="CELL DIVISION CYCLE 16,23,27"/>
    <property type="match status" value="1"/>
</dbReference>
<dbReference type="PANTHER" id="PTHR12558:SF13">
    <property type="entry name" value="CELL DIVISION CYCLE PROTEIN 27 HOMOLOG"/>
    <property type="match status" value="1"/>
</dbReference>
<reference evidence="4" key="1">
    <citation type="submission" date="2023-02" db="EMBL/GenBank/DDBJ databases">
        <title>Tahibacter soli sp. nov. isolated from soil.</title>
        <authorList>
            <person name="Baek J.H."/>
            <person name="Lee J.K."/>
            <person name="Choi D.G."/>
            <person name="Jeon C.O."/>
        </authorList>
    </citation>
    <scope>NUCLEOTIDE SEQUENCE</scope>
    <source>
        <strain evidence="4">BL</strain>
    </source>
</reference>
<dbReference type="SMART" id="SM00028">
    <property type="entry name" value="TPR"/>
    <property type="match status" value="4"/>
</dbReference>
<dbReference type="Proteomes" id="UP001139971">
    <property type="component" value="Unassembled WGS sequence"/>
</dbReference>
<evidence type="ECO:0000313" key="4">
    <source>
        <dbReference type="EMBL" id="MDC8014299.1"/>
    </source>
</evidence>
<protein>
    <submittedName>
        <fullName evidence="4">Tetratricopeptide repeat protein</fullName>
    </submittedName>
</protein>
<sequence>MQGLTVKKLVLCLGAVSLLAAGVASAQGNRVPGSRGEQSKSSKTEKTENNYPHATRIEPKTNMPDAVGKKLNKVNDLIADGDQDKALALLEEVLGDKKATPYSNAFALYLRSNVKWEKEDGAGAIADLKQSIELNALPNNNQFAAMYTLAQFQLQEEKYADSIKTIDDYMTQSGDKKAEAIAIKGNAYYRTEKFQEAVDTMKQAIAATDKPQDSWNQILMASYFELNQYDEAGRIVEAQLAKNPNDKKLIQQLASVYINGDKPDKALALMTDAKSKGLITTADDYKLLAQLYGQAEKPKEGAALLEEGFAKGVVPQTYDMYKLLGDSYALAEDETKAIDAYGKASPLAKDGEADFLRGQLMINAQRWADAKTALTQALQRGVKRQGAAYVLLGNAENELGNKPAAIAAMEKARGYEETRQMSETWLKMIKGGGVPQKKK</sequence>
<evidence type="ECO:0000313" key="5">
    <source>
        <dbReference type="Proteomes" id="UP001139971"/>
    </source>
</evidence>
<proteinExistence type="predicted"/>
<dbReference type="SUPFAM" id="SSF48452">
    <property type="entry name" value="TPR-like"/>
    <property type="match status" value="2"/>
</dbReference>
<dbReference type="Pfam" id="PF13432">
    <property type="entry name" value="TPR_16"/>
    <property type="match status" value="2"/>
</dbReference>
<feature type="compositionally biased region" description="Basic and acidic residues" evidence="2">
    <location>
        <begin position="37"/>
        <end position="48"/>
    </location>
</feature>
<accession>A0A9X3YM89</accession>
<dbReference type="InterPro" id="IPR011990">
    <property type="entry name" value="TPR-like_helical_dom_sf"/>
</dbReference>
<keyword evidence="1" id="KW-0802">TPR repeat</keyword>
<dbReference type="PROSITE" id="PS50005">
    <property type="entry name" value="TPR"/>
    <property type="match status" value="1"/>
</dbReference>
<evidence type="ECO:0000256" key="2">
    <source>
        <dbReference type="SAM" id="MobiDB-lite"/>
    </source>
</evidence>
<keyword evidence="3" id="KW-0732">Signal</keyword>
<evidence type="ECO:0000256" key="1">
    <source>
        <dbReference type="PROSITE-ProRule" id="PRU00339"/>
    </source>
</evidence>
<organism evidence="4 5">
    <name type="scientific">Tahibacter soli</name>
    <dbReference type="NCBI Taxonomy" id="2983605"/>
    <lineage>
        <taxon>Bacteria</taxon>
        <taxon>Pseudomonadati</taxon>
        <taxon>Pseudomonadota</taxon>
        <taxon>Gammaproteobacteria</taxon>
        <taxon>Lysobacterales</taxon>
        <taxon>Rhodanobacteraceae</taxon>
        <taxon>Tahibacter</taxon>
    </lineage>
</organism>
<dbReference type="EMBL" id="JAOVZO020000018">
    <property type="protein sequence ID" value="MDC8014299.1"/>
    <property type="molecule type" value="Genomic_DNA"/>
</dbReference>
<name>A0A9X3YM89_9GAMM</name>
<feature type="region of interest" description="Disordered" evidence="2">
    <location>
        <begin position="27"/>
        <end position="65"/>
    </location>
</feature>